<gene>
    <name evidence="2" type="ORF">METZ01_LOCUS111342</name>
</gene>
<dbReference type="EMBL" id="UINC01013556">
    <property type="protein sequence ID" value="SVA58488.1"/>
    <property type="molecule type" value="Genomic_DNA"/>
</dbReference>
<accession>A0A381X1R7</accession>
<organism evidence="2">
    <name type="scientific">marine metagenome</name>
    <dbReference type="NCBI Taxonomy" id="408172"/>
    <lineage>
        <taxon>unclassified sequences</taxon>
        <taxon>metagenomes</taxon>
        <taxon>ecological metagenomes</taxon>
    </lineage>
</organism>
<protein>
    <submittedName>
        <fullName evidence="2">Uncharacterized protein</fullName>
    </submittedName>
</protein>
<feature type="transmembrane region" description="Helical" evidence="1">
    <location>
        <begin position="83"/>
        <end position="104"/>
    </location>
</feature>
<name>A0A381X1R7_9ZZZZ</name>
<sequence>MSLPELLSALLLFLGAGFLVANVRVAWSFIRARRLQPTALLTWKGSRPPFYGLLMLIGVVLGLLVAFKLVVQGRSPLQVFGEGMMFLYYACAIPLSLRIARGFYQDGIW</sequence>
<feature type="transmembrane region" description="Helical" evidence="1">
    <location>
        <begin position="50"/>
        <end position="71"/>
    </location>
</feature>
<keyword evidence="1" id="KW-1133">Transmembrane helix</keyword>
<proteinExistence type="predicted"/>
<evidence type="ECO:0000313" key="2">
    <source>
        <dbReference type="EMBL" id="SVA58488.1"/>
    </source>
</evidence>
<dbReference type="AlphaFoldDB" id="A0A381X1R7"/>
<feature type="non-terminal residue" evidence="2">
    <location>
        <position position="109"/>
    </location>
</feature>
<keyword evidence="1" id="KW-0472">Membrane</keyword>
<keyword evidence="1" id="KW-0812">Transmembrane</keyword>
<evidence type="ECO:0000256" key="1">
    <source>
        <dbReference type="SAM" id="Phobius"/>
    </source>
</evidence>
<reference evidence="2" key="1">
    <citation type="submission" date="2018-05" db="EMBL/GenBank/DDBJ databases">
        <authorList>
            <person name="Lanie J.A."/>
            <person name="Ng W.-L."/>
            <person name="Kazmierczak K.M."/>
            <person name="Andrzejewski T.M."/>
            <person name="Davidsen T.M."/>
            <person name="Wayne K.J."/>
            <person name="Tettelin H."/>
            <person name="Glass J.I."/>
            <person name="Rusch D."/>
            <person name="Podicherti R."/>
            <person name="Tsui H.-C.T."/>
            <person name="Winkler M.E."/>
        </authorList>
    </citation>
    <scope>NUCLEOTIDE SEQUENCE</scope>
</reference>